<name>A0A8T1U3U1_9STRA</name>
<proteinExistence type="predicted"/>
<reference evidence="1" key="1">
    <citation type="submission" date="2021-01" db="EMBL/GenBank/DDBJ databases">
        <title>Phytophthora aleatoria, a newly-described species from Pinus radiata is distinct from Phytophthora cactorum isolates based on comparative genomics.</title>
        <authorList>
            <person name="Mcdougal R."/>
            <person name="Panda P."/>
            <person name="Williams N."/>
            <person name="Studholme D.J."/>
        </authorList>
    </citation>
    <scope>NUCLEOTIDE SEQUENCE</scope>
    <source>
        <strain evidence="1">NZFS 3830</strain>
    </source>
</reference>
<protein>
    <submittedName>
        <fullName evidence="1">Uncharacterized protein</fullName>
    </submittedName>
</protein>
<comment type="caution">
    <text evidence="1">The sequence shown here is derived from an EMBL/GenBank/DDBJ whole genome shotgun (WGS) entry which is preliminary data.</text>
</comment>
<dbReference type="AlphaFoldDB" id="A0A8T1U3U1"/>
<organism evidence="1 2">
    <name type="scientific">Phytophthora cactorum</name>
    <dbReference type="NCBI Taxonomy" id="29920"/>
    <lineage>
        <taxon>Eukaryota</taxon>
        <taxon>Sar</taxon>
        <taxon>Stramenopiles</taxon>
        <taxon>Oomycota</taxon>
        <taxon>Peronosporomycetes</taxon>
        <taxon>Peronosporales</taxon>
        <taxon>Peronosporaceae</taxon>
        <taxon>Phytophthora</taxon>
    </lineage>
</organism>
<sequence length="175" mass="19211">MYLQETLIMTFQFTDRKLAWAVSPLVGVQDVRVTHSVRGSTCTFGCQSCLAKPRSSKARAAVSAYDGNFVSVPCFHGVVHQNEMLAAKRCICLAPHISQSSSIFTKNYRANGTVFRAEATQNSWHVRAHCSVPFCDFPSKPCSNYSSEALSRDAIFPTGNGSLANLALIDLHFQT</sequence>
<accession>A0A8T1U3U1</accession>
<gene>
    <name evidence="1" type="ORF">JG687_00012610</name>
</gene>
<dbReference type="EMBL" id="JAENGZ010000860">
    <property type="protein sequence ID" value="KAG6953079.1"/>
    <property type="molecule type" value="Genomic_DNA"/>
</dbReference>
<evidence type="ECO:0000313" key="1">
    <source>
        <dbReference type="EMBL" id="KAG6953079.1"/>
    </source>
</evidence>
<dbReference type="Proteomes" id="UP000688947">
    <property type="component" value="Unassembled WGS sequence"/>
</dbReference>
<evidence type="ECO:0000313" key="2">
    <source>
        <dbReference type="Proteomes" id="UP000688947"/>
    </source>
</evidence>